<dbReference type="EMBL" id="JSZA02000108">
    <property type="protein sequence ID" value="KHD05712.1"/>
    <property type="molecule type" value="Genomic_DNA"/>
</dbReference>
<proteinExistence type="predicted"/>
<protein>
    <submittedName>
        <fullName evidence="1">Uncharacterized protein</fullName>
    </submittedName>
</protein>
<comment type="caution">
    <text evidence="1">The sequence shown here is derived from an EMBL/GenBank/DDBJ whole genome shotgun (WGS) entry which is preliminary data.</text>
</comment>
<keyword evidence="2" id="KW-1185">Reference proteome</keyword>
<reference evidence="1 2" key="1">
    <citation type="journal article" date="2016" name="Front. Microbiol.">
        <title>Single-Cell (Meta-)Genomics of a Dimorphic Candidatus Thiomargarita nelsonii Reveals Genomic Plasticity.</title>
        <authorList>
            <person name="Flood B.E."/>
            <person name="Fliss P."/>
            <person name="Jones D.S."/>
            <person name="Dick G.J."/>
            <person name="Jain S."/>
            <person name="Kaster A.K."/>
            <person name="Winkel M."/>
            <person name="Mussmann M."/>
            <person name="Bailey J."/>
        </authorList>
    </citation>
    <scope>NUCLEOTIDE SEQUENCE [LARGE SCALE GENOMIC DNA]</scope>
    <source>
        <strain evidence="1">Hydrate Ridge</strain>
    </source>
</reference>
<sequence>MKQAIQLSLAGDRRVLVLTPETVRKAFFQFTRLNKLLGRNRHLFEWPHKPDISLLDVLHRSCWLNEDSYYLSQKDIQTLERQINHLLLQQGRVLVENEKKLYYGHLSVRGWGQNRKKVYYLVRYGIIFVLERLRRDAFVAGERRELWIESEERDFQFVYYDGIRTAQGRLVLQLSNRFDLSQTWTIPLADFKSRRLFSVRQVIPCEGFSLCLLKFSKCRVRPTHLQHRHRT</sequence>
<evidence type="ECO:0000313" key="1">
    <source>
        <dbReference type="EMBL" id="KHD05712.1"/>
    </source>
</evidence>
<name>A0A0A6P5I3_9GAMM</name>
<accession>A0A0A6P5I3</accession>
<dbReference type="AlphaFoldDB" id="A0A0A6P5I3"/>
<organism evidence="1 2">
    <name type="scientific">Candidatus Thiomargarita nelsonii</name>
    <dbReference type="NCBI Taxonomy" id="1003181"/>
    <lineage>
        <taxon>Bacteria</taxon>
        <taxon>Pseudomonadati</taxon>
        <taxon>Pseudomonadota</taxon>
        <taxon>Gammaproteobacteria</taxon>
        <taxon>Thiotrichales</taxon>
        <taxon>Thiotrichaceae</taxon>
        <taxon>Thiomargarita</taxon>
    </lineage>
</organism>
<evidence type="ECO:0000313" key="2">
    <source>
        <dbReference type="Proteomes" id="UP000030428"/>
    </source>
</evidence>
<gene>
    <name evidence="1" type="ORF">PN36_22790</name>
</gene>
<dbReference type="Proteomes" id="UP000030428">
    <property type="component" value="Unassembled WGS sequence"/>
</dbReference>